<evidence type="ECO:0000313" key="2">
    <source>
        <dbReference type="EMBL" id="CAG6544197.1"/>
    </source>
</evidence>
<organism evidence="2">
    <name type="scientific">Culex pipiens</name>
    <name type="common">House mosquito</name>
    <dbReference type="NCBI Taxonomy" id="7175"/>
    <lineage>
        <taxon>Eukaryota</taxon>
        <taxon>Metazoa</taxon>
        <taxon>Ecdysozoa</taxon>
        <taxon>Arthropoda</taxon>
        <taxon>Hexapoda</taxon>
        <taxon>Insecta</taxon>
        <taxon>Pterygota</taxon>
        <taxon>Neoptera</taxon>
        <taxon>Endopterygota</taxon>
        <taxon>Diptera</taxon>
        <taxon>Nematocera</taxon>
        <taxon>Culicoidea</taxon>
        <taxon>Culicidae</taxon>
        <taxon>Culicinae</taxon>
        <taxon>Culicini</taxon>
        <taxon>Culex</taxon>
        <taxon>Culex</taxon>
    </lineage>
</organism>
<dbReference type="AlphaFoldDB" id="A0A8D8I299"/>
<feature type="region of interest" description="Disordered" evidence="1">
    <location>
        <begin position="168"/>
        <end position="191"/>
    </location>
</feature>
<accession>A0A8D8I299</accession>
<reference evidence="2" key="1">
    <citation type="submission" date="2021-05" db="EMBL/GenBank/DDBJ databases">
        <authorList>
            <person name="Alioto T."/>
            <person name="Alioto T."/>
            <person name="Gomez Garrido J."/>
        </authorList>
    </citation>
    <scope>NUCLEOTIDE SEQUENCE</scope>
</reference>
<dbReference type="EMBL" id="HBUE01336582">
    <property type="protein sequence ID" value="CAG6596331.1"/>
    <property type="molecule type" value="Transcribed_RNA"/>
</dbReference>
<feature type="region of interest" description="Disordered" evidence="1">
    <location>
        <begin position="44"/>
        <end position="86"/>
    </location>
</feature>
<feature type="compositionally biased region" description="Basic and acidic residues" evidence="1">
    <location>
        <begin position="172"/>
        <end position="183"/>
    </location>
</feature>
<proteinExistence type="predicted"/>
<dbReference type="EMBL" id="HBUE01229802">
    <property type="protein sequence ID" value="CAG6544197.1"/>
    <property type="molecule type" value="Transcribed_RNA"/>
</dbReference>
<sequence>MEAARVHPPDEHHHLLTAVLLQRTPDRPARPAAHLPVRAAVRLQPDPPGALRAPQPQQHTLDADRRLHPERSDHYQRTRQHVDERSRDGAYRGAAVQLRWGVWLSFGVFQNVEGPREDLQRQEGDVRHQVSALVRTVRNSTAAVGTVPLSVDRLHLRSAVGSFRRFATQPDPRYHTDREREELSQTGSGLVHQAHRQGEGIILRRCRQELQRGSGGRIRTTQLTSNA</sequence>
<evidence type="ECO:0000256" key="1">
    <source>
        <dbReference type="SAM" id="MobiDB-lite"/>
    </source>
</evidence>
<protein>
    <submittedName>
        <fullName evidence="2">(northern house mosquito) hypothetical protein</fullName>
    </submittedName>
</protein>
<feature type="compositionally biased region" description="Basic and acidic residues" evidence="1">
    <location>
        <begin position="61"/>
        <end position="86"/>
    </location>
</feature>
<name>A0A8D8I299_CULPI</name>